<proteinExistence type="predicted"/>
<reference evidence="1" key="2">
    <citation type="journal article" date="2015" name="Fish Shellfish Immunol.">
        <title>Early steps in the European eel (Anguilla anguilla)-Vibrio vulnificus interaction in the gills: Role of the RtxA13 toxin.</title>
        <authorList>
            <person name="Callol A."/>
            <person name="Pajuelo D."/>
            <person name="Ebbesson L."/>
            <person name="Teles M."/>
            <person name="MacKenzie S."/>
            <person name="Amaro C."/>
        </authorList>
    </citation>
    <scope>NUCLEOTIDE SEQUENCE</scope>
</reference>
<dbReference type="AlphaFoldDB" id="A0A0E9S2C7"/>
<sequence length="36" mass="4501">MISLNLRSSWFPRPRISVQSATTRWTWWCLRWYCVL</sequence>
<organism evidence="1">
    <name type="scientific">Anguilla anguilla</name>
    <name type="common">European freshwater eel</name>
    <name type="synonym">Muraena anguilla</name>
    <dbReference type="NCBI Taxonomy" id="7936"/>
    <lineage>
        <taxon>Eukaryota</taxon>
        <taxon>Metazoa</taxon>
        <taxon>Chordata</taxon>
        <taxon>Craniata</taxon>
        <taxon>Vertebrata</taxon>
        <taxon>Euteleostomi</taxon>
        <taxon>Actinopterygii</taxon>
        <taxon>Neopterygii</taxon>
        <taxon>Teleostei</taxon>
        <taxon>Anguilliformes</taxon>
        <taxon>Anguillidae</taxon>
        <taxon>Anguilla</taxon>
    </lineage>
</organism>
<evidence type="ECO:0000313" key="1">
    <source>
        <dbReference type="EMBL" id="JAH34693.1"/>
    </source>
</evidence>
<reference evidence="1" key="1">
    <citation type="submission" date="2014-11" db="EMBL/GenBank/DDBJ databases">
        <authorList>
            <person name="Amaro Gonzalez C."/>
        </authorList>
    </citation>
    <scope>NUCLEOTIDE SEQUENCE</scope>
</reference>
<name>A0A0E9S2C7_ANGAN</name>
<accession>A0A0E9S2C7</accession>
<dbReference type="EMBL" id="GBXM01073884">
    <property type="protein sequence ID" value="JAH34693.1"/>
    <property type="molecule type" value="Transcribed_RNA"/>
</dbReference>
<protein>
    <submittedName>
        <fullName evidence="1">Uncharacterized protein</fullName>
    </submittedName>
</protein>